<gene>
    <name evidence="1" type="ORF">ONE63_004702</name>
</gene>
<dbReference type="Proteomes" id="UP001075354">
    <property type="component" value="Chromosome 16"/>
</dbReference>
<evidence type="ECO:0008006" key="3">
    <source>
        <dbReference type="Google" id="ProtNLM"/>
    </source>
</evidence>
<protein>
    <recommendedName>
        <fullName evidence="3">CUB domain-containing protein</fullName>
    </recommendedName>
</protein>
<keyword evidence="2" id="KW-1185">Reference proteome</keyword>
<dbReference type="AlphaFoldDB" id="A0AAV7X313"/>
<evidence type="ECO:0000313" key="1">
    <source>
        <dbReference type="EMBL" id="KAJ1519410.1"/>
    </source>
</evidence>
<dbReference type="EMBL" id="JAPTSV010000016">
    <property type="protein sequence ID" value="KAJ1519410.1"/>
    <property type="molecule type" value="Genomic_DNA"/>
</dbReference>
<organism evidence="1 2">
    <name type="scientific">Megalurothrips usitatus</name>
    <name type="common">bean blossom thrips</name>
    <dbReference type="NCBI Taxonomy" id="439358"/>
    <lineage>
        <taxon>Eukaryota</taxon>
        <taxon>Metazoa</taxon>
        <taxon>Ecdysozoa</taxon>
        <taxon>Arthropoda</taxon>
        <taxon>Hexapoda</taxon>
        <taxon>Insecta</taxon>
        <taxon>Pterygota</taxon>
        <taxon>Neoptera</taxon>
        <taxon>Paraneoptera</taxon>
        <taxon>Thysanoptera</taxon>
        <taxon>Terebrantia</taxon>
        <taxon>Thripoidea</taxon>
        <taxon>Thripidae</taxon>
        <taxon>Megalurothrips</taxon>
    </lineage>
</organism>
<name>A0AAV7X313_9NEOP</name>
<accession>A0AAV7X313</accession>
<dbReference type="InterPro" id="IPR035914">
    <property type="entry name" value="Sperma_CUB_dom_sf"/>
</dbReference>
<sequence length="128" mass="14803">MVDSATQALTSPTTALAGVTAPVPVVAKKRDGDMMIQYRRFQRPQRRDLPVAGLDLDTLSPACEQFNTDEPMPGDRKAIVFKTPNYPNNYPNNTDCVRRLTGENIFFYIVFFFQYRKKNSKKRKYQRF</sequence>
<reference evidence="1" key="1">
    <citation type="submission" date="2022-12" db="EMBL/GenBank/DDBJ databases">
        <title>Chromosome-level genome assembly of the bean flower thrips Megalurothrips usitatus.</title>
        <authorList>
            <person name="Ma L."/>
            <person name="Liu Q."/>
            <person name="Li H."/>
            <person name="Cai W."/>
        </authorList>
    </citation>
    <scope>NUCLEOTIDE SEQUENCE</scope>
    <source>
        <strain evidence="1">Cailab_2022a</strain>
    </source>
</reference>
<proteinExistence type="predicted"/>
<evidence type="ECO:0000313" key="2">
    <source>
        <dbReference type="Proteomes" id="UP001075354"/>
    </source>
</evidence>
<comment type="caution">
    <text evidence="1">The sequence shown here is derived from an EMBL/GenBank/DDBJ whole genome shotgun (WGS) entry which is preliminary data.</text>
</comment>
<dbReference type="SUPFAM" id="SSF49854">
    <property type="entry name" value="Spermadhesin, CUB domain"/>
    <property type="match status" value="1"/>
</dbReference>